<evidence type="ECO:0000313" key="2">
    <source>
        <dbReference type="EMBL" id="KGN41199.1"/>
    </source>
</evidence>
<dbReference type="EMBL" id="AVPL01000022">
    <property type="protein sequence ID" value="KGN41199.1"/>
    <property type="molecule type" value="Genomic_DNA"/>
</dbReference>
<feature type="compositionally biased region" description="Basic and acidic residues" evidence="1">
    <location>
        <begin position="198"/>
        <end position="238"/>
    </location>
</feature>
<dbReference type="AlphaFoldDB" id="A0A0A0JWW3"/>
<feature type="region of interest" description="Disordered" evidence="1">
    <location>
        <begin position="187"/>
        <end position="249"/>
    </location>
</feature>
<dbReference type="Proteomes" id="UP000030013">
    <property type="component" value="Unassembled WGS sequence"/>
</dbReference>
<keyword evidence="3" id="KW-1185">Reference proteome</keyword>
<reference evidence="2 3" key="1">
    <citation type="submission" date="2013-08" db="EMBL/GenBank/DDBJ databases">
        <title>The genome sequence of Knoellia aerolata.</title>
        <authorList>
            <person name="Zhu W."/>
            <person name="Wang G."/>
        </authorList>
    </citation>
    <scope>NUCLEOTIDE SEQUENCE [LARGE SCALE GENOMIC DNA]</scope>
    <source>
        <strain evidence="2 3">DSM 18566</strain>
    </source>
</reference>
<comment type="caution">
    <text evidence="2">The sequence shown here is derived from an EMBL/GenBank/DDBJ whole genome shotgun (WGS) entry which is preliminary data.</text>
</comment>
<sequence length="249" mass="25363">MWKVHAWWRPRGEDDGTDLSLPSEGQQRLAQLRDALTAEARPHELVGSAEPLALFRATAASAAMTTRSPLTRRIPVLSPLMSARAGAAVAGIAIGLGGTAVVAWSASRPPAAPSTVTPATTSTSPSPKPSDRPVGPDANGPAKFGLCRAWSNHHKHDDGVERAKGSVAMRNLAAAAGGEDKVEAFCAAVPHPGNGPKAGKDDATEDGKDGKAGKSGKDKPAHAGPKDKSTPAGPKDKAAPSPSPTPSSP</sequence>
<proteinExistence type="predicted"/>
<organism evidence="2 3">
    <name type="scientific">Knoellia aerolata DSM 18566</name>
    <dbReference type="NCBI Taxonomy" id="1385519"/>
    <lineage>
        <taxon>Bacteria</taxon>
        <taxon>Bacillati</taxon>
        <taxon>Actinomycetota</taxon>
        <taxon>Actinomycetes</taxon>
        <taxon>Micrococcales</taxon>
        <taxon>Intrasporangiaceae</taxon>
        <taxon>Knoellia</taxon>
    </lineage>
</organism>
<evidence type="ECO:0000313" key="3">
    <source>
        <dbReference type="Proteomes" id="UP000030013"/>
    </source>
</evidence>
<dbReference type="STRING" id="1385519.N801_08945"/>
<protein>
    <submittedName>
        <fullName evidence="2">Uncharacterized protein</fullName>
    </submittedName>
</protein>
<gene>
    <name evidence="2" type="ORF">N801_08945</name>
</gene>
<accession>A0A0A0JWW3</accession>
<feature type="region of interest" description="Disordered" evidence="1">
    <location>
        <begin position="108"/>
        <end position="145"/>
    </location>
</feature>
<feature type="compositionally biased region" description="Low complexity" evidence="1">
    <location>
        <begin position="108"/>
        <end position="125"/>
    </location>
</feature>
<evidence type="ECO:0000256" key="1">
    <source>
        <dbReference type="SAM" id="MobiDB-lite"/>
    </source>
</evidence>
<dbReference type="eggNOG" id="ENOG5033C8E">
    <property type="taxonomic scope" value="Bacteria"/>
</dbReference>
<name>A0A0A0JWW3_9MICO</name>